<dbReference type="Gene3D" id="3.40.50.720">
    <property type="entry name" value="NAD(P)-binding Rossmann-like Domain"/>
    <property type="match status" value="1"/>
</dbReference>
<proteinExistence type="predicted"/>
<evidence type="ECO:0000259" key="1">
    <source>
        <dbReference type="SMART" id="SM00829"/>
    </source>
</evidence>
<sequence>MRAAIVSAAGRAPVLGKLAAPVASIGEKLIQVNAAAISHVVKARASGAHYNAGEQFPFVVGIDGVGRLEDGSRVYFALPRPPYGSMADLIVADARLCVPVPEGLDDFTAAAIANPGMSSWAALSERSRLKPGETVLINGATGTSGRLAVQIARLLGAGRIIATGRNVKALGEAEALGADVTIQLGEDREQLERRFMQEFARGVDIVIDYLWGQSAECLLIAAVKAGRDAVPMRFVQVGSVATQDITLPSAVLRASAIELMGSGNGSVPVPRLIEITNEVLRATSSNDLKIAFKPVPFCDFDQAWPLDDSTCRTVFVMNTGGV</sequence>
<protein>
    <submittedName>
        <fullName evidence="2">Zinc-binding alcohol dehydrogenase family protein</fullName>
    </submittedName>
</protein>
<gene>
    <name evidence="2" type="ORF">JWJ88_21365</name>
</gene>
<evidence type="ECO:0000313" key="2">
    <source>
        <dbReference type="EMBL" id="QRZ16095.1"/>
    </source>
</evidence>
<geneLocation type="plasmid" evidence="2 3">
    <name>p2</name>
</geneLocation>
<dbReference type="EMBL" id="CP070372">
    <property type="protein sequence ID" value="QRZ16095.1"/>
    <property type="molecule type" value="Genomic_DNA"/>
</dbReference>
<dbReference type="InterPro" id="IPR051397">
    <property type="entry name" value="Zn-ADH-like_protein"/>
</dbReference>
<reference evidence="2 3" key="1">
    <citation type="submission" date="2021-02" db="EMBL/GenBank/DDBJ databases">
        <title>Paracoccus methylovroum sp.nov., a new methanol and methylamine utilizing methylotrophic denitrifer.</title>
        <authorList>
            <person name="Timsy T."/>
            <person name="Behrendt U."/>
            <person name="Ulrich A."/>
            <person name="Spanner T."/>
            <person name="Foesel B.U."/>
            <person name="Horn M.A."/>
            <person name="Kolb S."/>
        </authorList>
    </citation>
    <scope>NUCLEOTIDE SEQUENCE [LARGE SCALE GENOMIC DNA]</scope>
    <source>
        <strain evidence="2 3">H4-D09</strain>
        <plasmid evidence="2 3">p2</plasmid>
    </source>
</reference>
<dbReference type="PANTHER" id="PTHR43677">
    <property type="entry name" value="SHORT-CHAIN DEHYDROGENASE/REDUCTASE"/>
    <property type="match status" value="1"/>
</dbReference>
<organism evidence="2 3">
    <name type="scientific">Paracoccus methylovorus</name>
    <dbReference type="NCBI Taxonomy" id="2812658"/>
    <lineage>
        <taxon>Bacteria</taxon>
        <taxon>Pseudomonadati</taxon>
        <taxon>Pseudomonadota</taxon>
        <taxon>Alphaproteobacteria</taxon>
        <taxon>Rhodobacterales</taxon>
        <taxon>Paracoccaceae</taxon>
        <taxon>Paracoccus</taxon>
    </lineage>
</organism>
<dbReference type="Pfam" id="PF00107">
    <property type="entry name" value="ADH_zinc_N"/>
    <property type="match status" value="1"/>
</dbReference>
<dbReference type="SUPFAM" id="SSF51735">
    <property type="entry name" value="NAD(P)-binding Rossmann-fold domains"/>
    <property type="match status" value="1"/>
</dbReference>
<dbReference type="InterPro" id="IPR013149">
    <property type="entry name" value="ADH-like_C"/>
</dbReference>
<evidence type="ECO:0000313" key="3">
    <source>
        <dbReference type="Proteomes" id="UP000663629"/>
    </source>
</evidence>
<name>A0ABX7JPS9_9RHOB</name>
<dbReference type="SUPFAM" id="SSF50129">
    <property type="entry name" value="GroES-like"/>
    <property type="match status" value="1"/>
</dbReference>
<feature type="domain" description="Enoyl reductase (ER)" evidence="1">
    <location>
        <begin position="10"/>
        <end position="292"/>
    </location>
</feature>
<keyword evidence="3" id="KW-1185">Reference proteome</keyword>
<dbReference type="Proteomes" id="UP000663629">
    <property type="component" value="Plasmid p2"/>
</dbReference>
<dbReference type="RefSeq" id="WP_205296982.1">
    <property type="nucleotide sequence ID" value="NZ_CP070372.1"/>
</dbReference>
<accession>A0ABX7JPS9</accession>
<dbReference type="InterPro" id="IPR020843">
    <property type="entry name" value="ER"/>
</dbReference>
<dbReference type="InterPro" id="IPR036291">
    <property type="entry name" value="NAD(P)-bd_dom_sf"/>
</dbReference>
<dbReference type="SMART" id="SM00829">
    <property type="entry name" value="PKS_ER"/>
    <property type="match status" value="1"/>
</dbReference>
<keyword evidence="2" id="KW-0614">Plasmid</keyword>
<dbReference type="Gene3D" id="3.90.180.10">
    <property type="entry name" value="Medium-chain alcohol dehydrogenases, catalytic domain"/>
    <property type="match status" value="1"/>
</dbReference>
<dbReference type="PANTHER" id="PTHR43677:SF11">
    <property type="entry name" value="ZINC-CONTAINING ALCOHOL DEHYDROGENASE"/>
    <property type="match status" value="1"/>
</dbReference>
<dbReference type="InterPro" id="IPR011032">
    <property type="entry name" value="GroES-like_sf"/>
</dbReference>